<keyword evidence="1" id="KW-1133">Transmembrane helix</keyword>
<protein>
    <recommendedName>
        <fullName evidence="4">Cardiolipin synthase N-terminal domain-containing protein</fullName>
    </recommendedName>
</protein>
<proteinExistence type="predicted"/>
<dbReference type="Proteomes" id="UP000296352">
    <property type="component" value="Chromosome"/>
</dbReference>
<keyword evidence="1" id="KW-0812">Transmembrane</keyword>
<evidence type="ECO:0008006" key="4">
    <source>
        <dbReference type="Google" id="ProtNLM"/>
    </source>
</evidence>
<evidence type="ECO:0000256" key="1">
    <source>
        <dbReference type="SAM" id="Phobius"/>
    </source>
</evidence>
<keyword evidence="3" id="KW-1185">Reference proteome</keyword>
<evidence type="ECO:0000313" key="3">
    <source>
        <dbReference type="Proteomes" id="UP000296352"/>
    </source>
</evidence>
<name>A0A4P7QHG9_9CORY</name>
<keyword evidence="1" id="KW-0472">Membrane</keyword>
<gene>
    <name evidence="2" type="ORF">CENDO_05935</name>
</gene>
<reference evidence="2 3" key="1">
    <citation type="submission" date="2019-04" db="EMBL/GenBank/DDBJ databases">
        <title>Corynebacterium endometrii sp. nov., isolated from the uterus of a cow with endometritis.</title>
        <authorList>
            <person name="Ballas P."/>
            <person name="Ruckert C."/>
            <person name="Wagener K."/>
            <person name="Drillich M."/>
            <person name="Kaempfer P."/>
            <person name="Busse H.-J."/>
            <person name="Ehling-Schulz M."/>
        </authorList>
    </citation>
    <scope>NUCLEOTIDE SEQUENCE [LARGE SCALE GENOMIC DNA]</scope>
    <source>
        <strain evidence="2 3">LMM-1653</strain>
    </source>
</reference>
<dbReference type="AlphaFoldDB" id="A0A4P7QHG9"/>
<feature type="transmembrane region" description="Helical" evidence="1">
    <location>
        <begin position="64"/>
        <end position="84"/>
    </location>
</feature>
<dbReference type="RefSeq" id="WP_246014178.1">
    <property type="nucleotide sequence ID" value="NZ_CP039247.1"/>
</dbReference>
<accession>A0A4P7QHG9</accession>
<dbReference type="EMBL" id="CP039247">
    <property type="protein sequence ID" value="QCB28466.1"/>
    <property type="molecule type" value="Genomic_DNA"/>
</dbReference>
<feature type="transmembrane region" description="Helical" evidence="1">
    <location>
        <begin position="31"/>
        <end position="52"/>
    </location>
</feature>
<organism evidence="2 3">
    <name type="scientific">Corynebacterium endometrii</name>
    <dbReference type="NCBI Taxonomy" id="2488819"/>
    <lineage>
        <taxon>Bacteria</taxon>
        <taxon>Bacillati</taxon>
        <taxon>Actinomycetota</taxon>
        <taxon>Actinomycetes</taxon>
        <taxon>Mycobacteriales</taxon>
        <taxon>Corynebacteriaceae</taxon>
        <taxon>Corynebacterium</taxon>
    </lineage>
</organism>
<evidence type="ECO:0000313" key="2">
    <source>
        <dbReference type="EMBL" id="QCB28466.1"/>
    </source>
</evidence>
<dbReference type="KEGG" id="cee:CENDO_05935"/>
<sequence>MKAIAKLSKFLGENGKQATQKWNGLDGKVKGILGALVAVDTAMKGLALATLAKTPRSKVRGPKLLWSMVIPALNTFGWAAFYLFGRKR</sequence>